<feature type="transmembrane region" description="Helical" evidence="19">
    <location>
        <begin position="235"/>
        <end position="253"/>
    </location>
</feature>
<comment type="cofactor">
    <cofactor evidence="1 19">
        <name>Mg(2+)</name>
        <dbReference type="ChEBI" id="CHEBI:18420"/>
    </cofactor>
</comment>
<evidence type="ECO:0000256" key="10">
    <source>
        <dbReference type="ARBA" id="ARBA00022692"/>
    </source>
</evidence>
<evidence type="ECO:0000256" key="15">
    <source>
        <dbReference type="ARBA" id="ARBA00032605"/>
    </source>
</evidence>
<evidence type="ECO:0000256" key="12">
    <source>
        <dbReference type="ARBA" id="ARBA00022989"/>
    </source>
</evidence>
<evidence type="ECO:0000256" key="7">
    <source>
        <dbReference type="ARBA" id="ARBA00022475"/>
    </source>
</evidence>
<dbReference type="GO" id="GO:0008818">
    <property type="term" value="F:cobalamin 5'-phosphate synthase activity"/>
    <property type="evidence" value="ECO:0007669"/>
    <property type="project" value="UniProtKB-UniRule"/>
</dbReference>
<dbReference type="PANTHER" id="PTHR34148:SF1">
    <property type="entry name" value="ADENOSYLCOBINAMIDE-GDP RIBAZOLETRANSFERASE"/>
    <property type="match status" value="1"/>
</dbReference>
<dbReference type="PANTHER" id="PTHR34148">
    <property type="entry name" value="ADENOSYLCOBINAMIDE-GDP RIBAZOLETRANSFERASE"/>
    <property type="match status" value="1"/>
</dbReference>
<keyword evidence="9 19" id="KW-0808">Transferase</keyword>
<evidence type="ECO:0000256" key="8">
    <source>
        <dbReference type="ARBA" id="ARBA00022573"/>
    </source>
</evidence>
<dbReference type="EMBL" id="JAWXYB010000018">
    <property type="protein sequence ID" value="MDX5931132.1"/>
    <property type="molecule type" value="Genomic_DNA"/>
</dbReference>
<evidence type="ECO:0000256" key="19">
    <source>
        <dbReference type="HAMAP-Rule" id="MF_00719"/>
    </source>
</evidence>
<evidence type="ECO:0000256" key="13">
    <source>
        <dbReference type="ARBA" id="ARBA00023136"/>
    </source>
</evidence>
<dbReference type="Pfam" id="PF02654">
    <property type="entry name" value="CobS"/>
    <property type="match status" value="1"/>
</dbReference>
<evidence type="ECO:0000256" key="5">
    <source>
        <dbReference type="ARBA" id="ARBA00013200"/>
    </source>
</evidence>
<comment type="similarity">
    <text evidence="4 19">Belongs to the CobS family.</text>
</comment>
<comment type="catalytic activity">
    <reaction evidence="18 19">
        <text>alpha-ribazole 5'-phosphate + adenosylcob(III)inamide-GDP = adenosylcob(III)alamin 5'-phosphate + GMP + H(+)</text>
        <dbReference type="Rhea" id="RHEA:23560"/>
        <dbReference type="ChEBI" id="CHEBI:15378"/>
        <dbReference type="ChEBI" id="CHEBI:57918"/>
        <dbReference type="ChEBI" id="CHEBI:58115"/>
        <dbReference type="ChEBI" id="CHEBI:60487"/>
        <dbReference type="ChEBI" id="CHEBI:60493"/>
        <dbReference type="EC" id="2.7.8.26"/>
    </reaction>
</comment>
<keyword evidence="10 19" id="KW-0812">Transmembrane</keyword>
<comment type="function">
    <text evidence="14 19">Joins adenosylcobinamide-GDP and alpha-ribazole to generate adenosylcobalamin (Ado-cobalamin). Also synthesizes adenosylcobalamin 5'-phosphate from adenosylcobinamide-GDP and alpha-ribazole 5'-phosphate.</text>
</comment>
<dbReference type="AlphaFoldDB" id="A0AAW9DS49"/>
<dbReference type="GO" id="GO:0051073">
    <property type="term" value="F:adenosylcobinamide-GDP ribazoletransferase activity"/>
    <property type="evidence" value="ECO:0007669"/>
    <property type="project" value="UniProtKB-UniRule"/>
</dbReference>
<evidence type="ECO:0000256" key="16">
    <source>
        <dbReference type="ARBA" id="ARBA00032853"/>
    </source>
</evidence>
<keyword evidence="7 19" id="KW-1003">Cell membrane</keyword>
<dbReference type="RefSeq" id="WP_319614050.1">
    <property type="nucleotide sequence ID" value="NZ_JAWXYB010000018.1"/>
</dbReference>
<dbReference type="GO" id="GO:0009236">
    <property type="term" value="P:cobalamin biosynthetic process"/>
    <property type="evidence" value="ECO:0007669"/>
    <property type="project" value="UniProtKB-UniRule"/>
</dbReference>
<organism evidence="20 21">
    <name type="scientific">Acidiphilium acidophilum</name>
    <name type="common">Thiobacillus acidophilus</name>
    <dbReference type="NCBI Taxonomy" id="76588"/>
    <lineage>
        <taxon>Bacteria</taxon>
        <taxon>Pseudomonadati</taxon>
        <taxon>Pseudomonadota</taxon>
        <taxon>Alphaproteobacteria</taxon>
        <taxon>Acetobacterales</taxon>
        <taxon>Acidocellaceae</taxon>
        <taxon>Acidiphilium</taxon>
    </lineage>
</organism>
<protein>
    <recommendedName>
        <fullName evidence="6 19">Adenosylcobinamide-GDP ribazoletransferase</fullName>
        <ecNumber evidence="5 19">2.7.8.26</ecNumber>
    </recommendedName>
    <alternativeName>
        <fullName evidence="16 19">Cobalamin synthase</fullName>
    </alternativeName>
    <alternativeName>
        <fullName evidence="15 19">Cobalamin-5'-phosphate synthase</fullName>
    </alternativeName>
</protein>
<comment type="pathway">
    <text evidence="3 19">Cofactor biosynthesis; adenosylcobalamin biosynthesis; adenosylcobalamin from cob(II)yrinate a,c-diamide: step 7/7.</text>
</comment>
<comment type="subcellular location">
    <subcellularLocation>
        <location evidence="2 19">Cell membrane</location>
        <topology evidence="2 19">Multi-pass membrane protein</topology>
    </subcellularLocation>
</comment>
<reference evidence="20 21" key="1">
    <citation type="submission" date="2023-11" db="EMBL/GenBank/DDBJ databases">
        <title>MicrobeMod: A computational toolkit for identifying prokaryotic methylation and restriction-modification with nanopore sequencing.</title>
        <authorList>
            <person name="Crits-Christoph A."/>
            <person name="Kang S.C."/>
            <person name="Lee H."/>
            <person name="Ostrov N."/>
        </authorList>
    </citation>
    <scope>NUCLEOTIDE SEQUENCE [LARGE SCALE GENOMIC DNA]</scope>
    <source>
        <strain evidence="20 21">DSMZ 700</strain>
    </source>
</reference>
<sequence length="263" mass="26663">MRSRRGAELLAAMGLLTRLPLGRYLPGPDEVDQAQSVRAYPLVGGVVGLIAAMGYALASEAGMSPLLAAFWALVVNGLVTGALHEDGLADSADGLAGGQSVTRRLEIMRDSRIGSYGALALMLSLGVRGAAIAALGIPGVVAAGVVSAGMLGRMAMVLVMWRGEPARRDGLAAGIGPIPRHAAWTAAGSAALVCVVLLGVVRAVLVLAVTGGLAWWWRGVGRRAIGGYTGDTLGGLEIIVECVVLSLLAGVMAKGGFRVMGSG</sequence>
<evidence type="ECO:0000256" key="2">
    <source>
        <dbReference type="ARBA" id="ARBA00004651"/>
    </source>
</evidence>
<keyword evidence="12 19" id="KW-1133">Transmembrane helix</keyword>
<dbReference type="InterPro" id="IPR003805">
    <property type="entry name" value="CobS"/>
</dbReference>
<evidence type="ECO:0000256" key="11">
    <source>
        <dbReference type="ARBA" id="ARBA00022842"/>
    </source>
</evidence>
<keyword evidence="11 19" id="KW-0460">Magnesium</keyword>
<dbReference type="HAMAP" id="MF_00719">
    <property type="entry name" value="CobS"/>
    <property type="match status" value="1"/>
</dbReference>
<comment type="caution">
    <text evidence="20">The sequence shown here is derived from an EMBL/GenBank/DDBJ whole genome shotgun (WGS) entry which is preliminary data.</text>
</comment>
<feature type="transmembrane region" description="Helical" evidence="19">
    <location>
        <begin position="182"/>
        <end position="215"/>
    </location>
</feature>
<keyword evidence="8 19" id="KW-0169">Cobalamin biosynthesis</keyword>
<evidence type="ECO:0000313" key="20">
    <source>
        <dbReference type="EMBL" id="MDX5931132.1"/>
    </source>
</evidence>
<evidence type="ECO:0000256" key="9">
    <source>
        <dbReference type="ARBA" id="ARBA00022679"/>
    </source>
</evidence>
<keyword evidence="21" id="KW-1185">Reference proteome</keyword>
<feature type="transmembrane region" description="Helical" evidence="19">
    <location>
        <begin position="38"/>
        <end position="58"/>
    </location>
</feature>
<evidence type="ECO:0000256" key="4">
    <source>
        <dbReference type="ARBA" id="ARBA00010561"/>
    </source>
</evidence>
<dbReference type="Proteomes" id="UP001279553">
    <property type="component" value="Unassembled WGS sequence"/>
</dbReference>
<accession>A0AAW9DS49</accession>
<evidence type="ECO:0000256" key="3">
    <source>
        <dbReference type="ARBA" id="ARBA00004663"/>
    </source>
</evidence>
<keyword evidence="13 19" id="KW-0472">Membrane</keyword>
<evidence type="ECO:0000256" key="6">
    <source>
        <dbReference type="ARBA" id="ARBA00015850"/>
    </source>
</evidence>
<proteinExistence type="inferred from homology"/>
<dbReference type="EC" id="2.7.8.26" evidence="5 19"/>
<comment type="catalytic activity">
    <reaction evidence="17 19">
        <text>alpha-ribazole + adenosylcob(III)inamide-GDP = adenosylcob(III)alamin + GMP + H(+)</text>
        <dbReference type="Rhea" id="RHEA:16049"/>
        <dbReference type="ChEBI" id="CHEBI:10329"/>
        <dbReference type="ChEBI" id="CHEBI:15378"/>
        <dbReference type="ChEBI" id="CHEBI:18408"/>
        <dbReference type="ChEBI" id="CHEBI:58115"/>
        <dbReference type="ChEBI" id="CHEBI:60487"/>
        <dbReference type="EC" id="2.7.8.26"/>
    </reaction>
</comment>
<name>A0AAW9DS49_ACIAO</name>
<dbReference type="GO" id="GO:0005886">
    <property type="term" value="C:plasma membrane"/>
    <property type="evidence" value="ECO:0007669"/>
    <property type="project" value="UniProtKB-SubCell"/>
</dbReference>
<evidence type="ECO:0000256" key="1">
    <source>
        <dbReference type="ARBA" id="ARBA00001946"/>
    </source>
</evidence>
<evidence type="ECO:0000256" key="18">
    <source>
        <dbReference type="ARBA" id="ARBA00049504"/>
    </source>
</evidence>
<evidence type="ECO:0000256" key="14">
    <source>
        <dbReference type="ARBA" id="ARBA00025228"/>
    </source>
</evidence>
<evidence type="ECO:0000256" key="17">
    <source>
        <dbReference type="ARBA" id="ARBA00048623"/>
    </source>
</evidence>
<evidence type="ECO:0000313" key="21">
    <source>
        <dbReference type="Proteomes" id="UP001279553"/>
    </source>
</evidence>
<gene>
    <name evidence="19" type="primary">cobS</name>
    <name evidence="20" type="ORF">SIL87_10185</name>
</gene>
<feature type="transmembrane region" description="Helical" evidence="19">
    <location>
        <begin position="141"/>
        <end position="161"/>
    </location>
</feature>